<dbReference type="STRING" id="388408.LAX5112_02432"/>
<evidence type="ECO:0000313" key="3">
    <source>
        <dbReference type="EMBL" id="CTQ70252.1"/>
    </source>
</evidence>
<organism evidence="3 4">
    <name type="scientific">Roseibium alexandrii</name>
    <dbReference type="NCBI Taxonomy" id="388408"/>
    <lineage>
        <taxon>Bacteria</taxon>
        <taxon>Pseudomonadati</taxon>
        <taxon>Pseudomonadota</taxon>
        <taxon>Alphaproteobacteria</taxon>
        <taxon>Hyphomicrobiales</taxon>
        <taxon>Stappiaceae</taxon>
        <taxon>Roseibium</taxon>
    </lineage>
</organism>
<dbReference type="AlphaFoldDB" id="A0A0M7A730"/>
<feature type="region of interest" description="Disordered" evidence="1">
    <location>
        <begin position="187"/>
        <end position="211"/>
    </location>
</feature>
<dbReference type="OrthoDB" id="7678134at2"/>
<proteinExistence type="predicted"/>
<name>A0A0M7A730_9HYPH</name>
<dbReference type="EMBL" id="CXWD01000008">
    <property type="protein sequence ID" value="CTQ70252.1"/>
    <property type="molecule type" value="Genomic_DNA"/>
</dbReference>
<dbReference type="Pfam" id="PF07238">
    <property type="entry name" value="PilZ"/>
    <property type="match status" value="1"/>
</dbReference>
<protein>
    <submittedName>
        <fullName evidence="3">PilZ domain protein</fullName>
    </submittedName>
</protein>
<gene>
    <name evidence="3" type="ORF">LAX5112_02432</name>
</gene>
<dbReference type="Proteomes" id="UP000053235">
    <property type="component" value="Unassembled WGS sequence"/>
</dbReference>
<evidence type="ECO:0000313" key="4">
    <source>
        <dbReference type="Proteomes" id="UP000053235"/>
    </source>
</evidence>
<evidence type="ECO:0000256" key="1">
    <source>
        <dbReference type="SAM" id="MobiDB-lite"/>
    </source>
</evidence>
<reference evidence="4" key="1">
    <citation type="submission" date="2015-07" db="EMBL/GenBank/DDBJ databases">
        <authorList>
            <person name="Rodrigo-Torres Lidia"/>
            <person name="Arahal R.David."/>
        </authorList>
    </citation>
    <scope>NUCLEOTIDE SEQUENCE [LARGE SCALE GENOMIC DNA]</scope>
    <source>
        <strain evidence="4">CECT 5112</strain>
    </source>
</reference>
<dbReference type="RefSeq" id="WP_055672036.1">
    <property type="nucleotide sequence ID" value="NZ_CXWD01000008.1"/>
</dbReference>
<dbReference type="SUPFAM" id="SSF141371">
    <property type="entry name" value="PilZ domain-like"/>
    <property type="match status" value="1"/>
</dbReference>
<dbReference type="InterPro" id="IPR009875">
    <property type="entry name" value="PilZ_domain"/>
</dbReference>
<sequence length="211" mass="23406">MKEIFDRYSGGSNIMVLVLDFETLDCEEAIATDITRSGCRIRDTSHSEKNKLIGLRLSGLDKMVKGKIRDILEEDVRVSFLFEDVTKREKRKEQRRTVSIAASVLPGHGMPPVNCQIVDASLSGCRFFCNQLDQLPDTIALRIPGMDLPVGGSIVWRANGYAGVKMNWQFSGKTEFMAAKTIRPPSLAEKAGANGSRKKTLAKQPHIIPAR</sequence>
<evidence type="ECO:0000259" key="2">
    <source>
        <dbReference type="Pfam" id="PF07238"/>
    </source>
</evidence>
<accession>A0A0M7A730</accession>
<keyword evidence="4" id="KW-1185">Reference proteome</keyword>
<dbReference type="GO" id="GO:0035438">
    <property type="term" value="F:cyclic-di-GMP binding"/>
    <property type="evidence" value="ECO:0007669"/>
    <property type="project" value="InterPro"/>
</dbReference>
<feature type="domain" description="PilZ" evidence="2">
    <location>
        <begin position="89"/>
        <end position="165"/>
    </location>
</feature>